<dbReference type="SUPFAM" id="SSF53300">
    <property type="entry name" value="vWA-like"/>
    <property type="match status" value="1"/>
</dbReference>
<dbReference type="Pfam" id="PF00092">
    <property type="entry name" value="VWA"/>
    <property type="match status" value="1"/>
</dbReference>
<dbReference type="InterPro" id="IPR036465">
    <property type="entry name" value="vWFA_dom_sf"/>
</dbReference>
<keyword evidence="4" id="KW-1185">Reference proteome</keyword>
<evidence type="ECO:0000313" key="3">
    <source>
        <dbReference type="EMBL" id="MEJ8859013.1"/>
    </source>
</evidence>
<dbReference type="PANTHER" id="PTHR41248:SF1">
    <property type="entry name" value="NORD PROTEIN"/>
    <property type="match status" value="1"/>
</dbReference>
<accession>A0ABU8XIX2</accession>
<evidence type="ECO:0000256" key="1">
    <source>
        <dbReference type="SAM" id="MobiDB-lite"/>
    </source>
</evidence>
<feature type="compositionally biased region" description="Low complexity" evidence="1">
    <location>
        <begin position="278"/>
        <end position="291"/>
    </location>
</feature>
<dbReference type="EMBL" id="JBBKZS010000022">
    <property type="protein sequence ID" value="MEJ8859013.1"/>
    <property type="molecule type" value="Genomic_DNA"/>
</dbReference>
<comment type="caution">
    <text evidence="3">The sequence shown here is derived from an EMBL/GenBank/DDBJ whole genome shotgun (WGS) entry which is preliminary data.</text>
</comment>
<feature type="region of interest" description="Disordered" evidence="1">
    <location>
        <begin position="222"/>
        <end position="252"/>
    </location>
</feature>
<organism evidence="3 4">
    <name type="scientific">Variovorax robiniae</name>
    <dbReference type="NCBI Taxonomy" id="1836199"/>
    <lineage>
        <taxon>Bacteria</taxon>
        <taxon>Pseudomonadati</taxon>
        <taxon>Pseudomonadota</taxon>
        <taxon>Betaproteobacteria</taxon>
        <taxon>Burkholderiales</taxon>
        <taxon>Comamonadaceae</taxon>
        <taxon>Variovorax</taxon>
    </lineage>
</organism>
<evidence type="ECO:0000259" key="2">
    <source>
        <dbReference type="PROSITE" id="PS50234"/>
    </source>
</evidence>
<sequence length="622" mass="67618">MSELGAAHAVRFEQVHRAMALFAQALDGRARAVQVQGEGASDARAIRLPAVTDAFGSRRENHGACRVAVLRQLQDAEAVPAFDRWPRPTLARRVFRWLEILRIDSVIERLYPGALDDLRRVRAHALARRRGPGVDAQGPWHNQVLDAVRPMHVLIDGLARFTLGADRAGLRGGPLLHRILDLAATVRADAAGAGDSLRATAAICALLDAEVRRRRVARHAPLQGGLPSVDGLPAGRADADAPDGESTAGHAGDGGWSAALAFSMDAAEAGPRVEAQRPATSAPPSSSAAATHSYFHDEWDSIARRYLPDWCQVREQRLRGEDMRFLHDLRERHAALRSEVRRQFAAIRPAFRQRVHHRFDGDEVDIDAAIAEAVERRAGRLAEGRVFIAAQQPRRDVCAAFLVDMSGSTGFLVPDPEVQAACEDDDDDDYLYQGRVATPAAQRPARRRVIDIAADALGLMCDALHELGDRHAVYGFSGEGRHNVAFHVAKAFDDPWSARTAAALAAMQPMGATRTGAAIRHATMRLAREPAATRVLIVVSDGYPQDSDYGPVQVDASYGIHDTARALREAGQAGIDTFCIAIDPAGHDYLRTMCAPDRYLVIDDVTALPAQLGKVYRALTVR</sequence>
<gene>
    <name evidence="3" type="ORF">WKW79_30890</name>
</gene>
<dbReference type="Gene3D" id="3.40.50.410">
    <property type="entry name" value="von Willebrand factor, type A domain"/>
    <property type="match status" value="1"/>
</dbReference>
<dbReference type="InterPro" id="IPR002035">
    <property type="entry name" value="VWF_A"/>
</dbReference>
<dbReference type="InterPro" id="IPR051928">
    <property type="entry name" value="NorD/CobT"/>
</dbReference>
<feature type="domain" description="VWFA" evidence="2">
    <location>
        <begin position="398"/>
        <end position="619"/>
    </location>
</feature>
<dbReference type="RefSeq" id="WP_340339061.1">
    <property type="nucleotide sequence ID" value="NZ_JBBKZS010000022.1"/>
</dbReference>
<dbReference type="PROSITE" id="PS50234">
    <property type="entry name" value="VWFA"/>
    <property type="match status" value="1"/>
</dbReference>
<dbReference type="SMART" id="SM00327">
    <property type="entry name" value="VWA"/>
    <property type="match status" value="1"/>
</dbReference>
<dbReference type="Proteomes" id="UP001367030">
    <property type="component" value="Unassembled WGS sequence"/>
</dbReference>
<name>A0ABU8XIX2_9BURK</name>
<proteinExistence type="predicted"/>
<reference evidence="3 4" key="1">
    <citation type="submission" date="2024-03" db="EMBL/GenBank/DDBJ databases">
        <title>Novel species of the genus Variovorax.</title>
        <authorList>
            <person name="Liu Q."/>
            <person name="Xin Y.-H."/>
        </authorList>
    </citation>
    <scope>NUCLEOTIDE SEQUENCE [LARGE SCALE GENOMIC DNA]</scope>
    <source>
        <strain evidence="3 4">KACC 18901</strain>
    </source>
</reference>
<feature type="region of interest" description="Disordered" evidence="1">
    <location>
        <begin position="269"/>
        <end position="291"/>
    </location>
</feature>
<protein>
    <submittedName>
        <fullName evidence="3">VWA domain-containing protein</fullName>
    </submittedName>
</protein>
<evidence type="ECO:0000313" key="4">
    <source>
        <dbReference type="Proteomes" id="UP001367030"/>
    </source>
</evidence>
<dbReference type="PANTHER" id="PTHR41248">
    <property type="entry name" value="NORD PROTEIN"/>
    <property type="match status" value="1"/>
</dbReference>